<gene>
    <name evidence="1" type="ORF">I5L79_21565</name>
</gene>
<protein>
    <recommendedName>
        <fullName evidence="3">DUF723 domain-containing protein</fullName>
    </recommendedName>
</protein>
<comment type="caution">
    <text evidence="1">The sequence shown here is derived from an EMBL/GenBank/DDBJ whole genome shotgun (WGS) entry which is preliminary data.</text>
</comment>
<accession>A0ABS0L7M8</accession>
<dbReference type="RefSeq" id="WP_231403263.1">
    <property type="nucleotide sequence ID" value="NZ_JADWYK010000021.1"/>
</dbReference>
<reference evidence="1 2" key="1">
    <citation type="submission" date="2020-11" db="EMBL/GenBank/DDBJ databases">
        <title>Hymenobacter sp.</title>
        <authorList>
            <person name="Kim M.K."/>
        </authorList>
    </citation>
    <scope>NUCLEOTIDE SEQUENCE [LARGE SCALE GENOMIC DNA]</scope>
    <source>
        <strain evidence="1 2">BT594</strain>
    </source>
</reference>
<dbReference type="Proteomes" id="UP000601099">
    <property type="component" value="Unassembled WGS sequence"/>
</dbReference>
<evidence type="ECO:0000313" key="1">
    <source>
        <dbReference type="EMBL" id="MBG8556148.1"/>
    </source>
</evidence>
<evidence type="ECO:0000313" key="2">
    <source>
        <dbReference type="Proteomes" id="UP000601099"/>
    </source>
</evidence>
<proteinExistence type="predicted"/>
<organism evidence="1 2">
    <name type="scientific">Hymenobacter guriensis</name>
    <dbReference type="NCBI Taxonomy" id="2793065"/>
    <lineage>
        <taxon>Bacteria</taxon>
        <taxon>Pseudomonadati</taxon>
        <taxon>Bacteroidota</taxon>
        <taxon>Cytophagia</taxon>
        <taxon>Cytophagales</taxon>
        <taxon>Hymenobacteraceae</taxon>
        <taxon>Hymenobacter</taxon>
    </lineage>
</organism>
<dbReference type="EMBL" id="JADWYK010000021">
    <property type="protein sequence ID" value="MBG8556148.1"/>
    <property type="molecule type" value="Genomic_DNA"/>
</dbReference>
<feature type="non-terminal residue" evidence="1">
    <location>
        <position position="120"/>
    </location>
</feature>
<sequence>MTQEEFVARAVAVHGSCYDYSQVIYIRSGHKIKIICPEHGVFEQTANDHIKGIGCAKCAGTAKLSLNEFIAKARAVHGTKYDYSQAVYTNNKSKIKIICPEHGLFEQVVASHLAGLGCNA</sequence>
<name>A0ABS0L7M8_9BACT</name>
<keyword evidence="2" id="KW-1185">Reference proteome</keyword>
<evidence type="ECO:0008006" key="3">
    <source>
        <dbReference type="Google" id="ProtNLM"/>
    </source>
</evidence>